<feature type="domain" description="Inositol polyphosphate-related phosphatase" evidence="4">
    <location>
        <begin position="120"/>
        <end position="543"/>
    </location>
</feature>
<dbReference type="WBParaSite" id="PSAMB.scaffold2845size20913.g19357.t1">
    <property type="protein sequence ID" value="PSAMB.scaffold2845size20913.g19357.t1"/>
    <property type="gene ID" value="PSAMB.scaffold2845size20913.g19357"/>
</dbReference>
<organism evidence="5 6">
    <name type="scientific">Plectus sambesii</name>
    <dbReference type="NCBI Taxonomy" id="2011161"/>
    <lineage>
        <taxon>Eukaryota</taxon>
        <taxon>Metazoa</taxon>
        <taxon>Ecdysozoa</taxon>
        <taxon>Nematoda</taxon>
        <taxon>Chromadorea</taxon>
        <taxon>Plectida</taxon>
        <taxon>Plectina</taxon>
        <taxon>Plectoidea</taxon>
        <taxon>Plectidae</taxon>
        <taxon>Plectus</taxon>
    </lineage>
</organism>
<dbReference type="Pfam" id="PF22669">
    <property type="entry name" value="Exo_endo_phos2"/>
    <property type="match status" value="2"/>
</dbReference>
<dbReference type="PANTHER" id="PTHR12997">
    <property type="entry name" value="TYPE I INOSITOL-1,4,5-TRISPHOSPHATE 5-PHOSPHATASE"/>
    <property type="match status" value="1"/>
</dbReference>
<comment type="similarity">
    <text evidence="3">Belongs to the inositol 1,4,5-trisphosphate 5-phosphatase type I family.</text>
</comment>
<evidence type="ECO:0000313" key="6">
    <source>
        <dbReference type="WBParaSite" id="PSAMB.scaffold2845size20913.g19357.t1"/>
    </source>
</evidence>
<dbReference type="Proteomes" id="UP000887566">
    <property type="component" value="Unplaced"/>
</dbReference>
<dbReference type="InterPro" id="IPR039737">
    <property type="entry name" value="INPP5A"/>
</dbReference>
<dbReference type="InterPro" id="IPR000300">
    <property type="entry name" value="IPPc"/>
</dbReference>
<dbReference type="Gene3D" id="3.60.10.10">
    <property type="entry name" value="Endonuclease/exonuclease/phosphatase"/>
    <property type="match status" value="1"/>
</dbReference>
<keyword evidence="2" id="KW-0378">Hydrolase</keyword>
<dbReference type="PANTHER" id="PTHR12997:SF2">
    <property type="entry name" value="INOSITOL POLYPHOSPHATE-5-PHOSPHATASE A"/>
    <property type="match status" value="1"/>
</dbReference>
<evidence type="ECO:0000259" key="4">
    <source>
        <dbReference type="SMART" id="SM00128"/>
    </source>
</evidence>
<dbReference type="AlphaFoldDB" id="A0A914W1V1"/>
<evidence type="ECO:0000256" key="3">
    <source>
        <dbReference type="ARBA" id="ARBA00023599"/>
    </source>
</evidence>
<evidence type="ECO:0000256" key="1">
    <source>
        <dbReference type="ARBA" id="ARBA00012997"/>
    </source>
</evidence>
<protein>
    <recommendedName>
        <fullName evidence="1">inositol-polyphosphate 5-phosphatase</fullName>
        <ecNumber evidence="1">3.1.3.56</ecNumber>
    </recommendedName>
</protein>
<accession>A0A914W1V1</accession>
<proteinExistence type="inferred from homology"/>
<dbReference type="InterPro" id="IPR036691">
    <property type="entry name" value="Endo/exonu/phosph_ase_sf"/>
</dbReference>
<reference evidence="6" key="1">
    <citation type="submission" date="2022-11" db="UniProtKB">
        <authorList>
            <consortium name="WormBaseParasite"/>
        </authorList>
    </citation>
    <scope>IDENTIFICATION</scope>
</reference>
<dbReference type="GO" id="GO:0004445">
    <property type="term" value="F:inositol-polyphosphate 5-phosphatase activity"/>
    <property type="evidence" value="ECO:0007669"/>
    <property type="project" value="UniProtKB-EC"/>
</dbReference>
<dbReference type="SUPFAM" id="SSF56219">
    <property type="entry name" value="DNase I-like"/>
    <property type="match status" value="1"/>
</dbReference>
<name>A0A914W1V1_9BILA</name>
<evidence type="ECO:0000313" key="5">
    <source>
        <dbReference type="Proteomes" id="UP000887566"/>
    </source>
</evidence>
<keyword evidence="5" id="KW-1185">Reference proteome</keyword>
<dbReference type="EC" id="3.1.3.56" evidence="1"/>
<evidence type="ECO:0000256" key="2">
    <source>
        <dbReference type="ARBA" id="ARBA00022801"/>
    </source>
</evidence>
<dbReference type="GO" id="GO:0046856">
    <property type="term" value="P:phosphatidylinositol dephosphorylation"/>
    <property type="evidence" value="ECO:0007669"/>
    <property type="project" value="InterPro"/>
</dbReference>
<dbReference type="SMART" id="SM00128">
    <property type="entry name" value="IPPc"/>
    <property type="match status" value="1"/>
</dbReference>
<sequence length="549" mass="62523">MGGSYMGRRRLYFDVTPTTATTQRRNDGNSLFGAGQPKANRVLRRYIRRPPVGGLYRGDRRVIVNHKRPVCGACAALVCAVFGSTLDSVVRRRLLLAFCFFLYTGVQSTTRPSMAALPRRILLLTANVGSLFEESCALHDGWTREIVQVIETQRPAFIAIHMQEVGGKKYAQCMKQVADFIQKFQQRLAQFGYTIGHAYMDEAYDLSDSFTALGNVYLVHESAATEVSHYDFATETFHPLSAGFSLDGGDLTQTTHVTKKRFPSDFWPSMKWGRKGFLHTRWLFSGIVLDLVNVHLFHDDSNLVNMDEEQSSVYSNNRKRALNCVLSEVESRHAGYTTGVGVKPALFVFGDLNFRLDSNSFIKRIAPETEKRPVELLEVPTSPSNCSDLKNGPSLRRTLSAVEFRKPSEKMAHSDSDRDIVLRVERKRFDYCNENDLMLNWKRYLSDDKELRNFPTLREMEINFQPTYPWSEDPDETVAFMKTRPPAWCDRVLMNDRAYSILQDEEADSDDLPPEYQSIGRLTCMGDHKPVYLSLSLPEPSRSRSNAHP</sequence>